<dbReference type="PANTHER" id="PTHR34064:SF5">
    <property type="entry name" value="PROTEIN, PUTATIVE-RELATED"/>
    <property type="match status" value="1"/>
</dbReference>
<keyword evidence="2" id="KW-0472">Membrane</keyword>
<dbReference type="EnsemblPlants" id="Kaladp0024s0474.1.v1.1">
    <property type="protein sequence ID" value="Kaladp0024s0474.1.v1.1"/>
    <property type="gene ID" value="Kaladp0024s0474.v1.1"/>
</dbReference>
<evidence type="ECO:0000313" key="4">
    <source>
        <dbReference type="Proteomes" id="UP000594263"/>
    </source>
</evidence>
<sequence length="193" mass="21117">MAMPSDSSTQVEDGLSVELPEEDGSLVGYDACLGVMPLPNLFRNQISSAVKSNCQDCITLLVGNPAGFSTDPPVDVEKGCSDSSAEAEAPRDANSEGAVIHVQKALQRQISIHLGGKFGQHLLEYFLVLLRIYPKDKLTAERGHDTGNNRWRRYKRSASFDSRKVVLFFSVVSSMGTLILICLTLSLRVRQTT</sequence>
<proteinExistence type="predicted"/>
<dbReference type="AlphaFoldDB" id="A0A7N0T759"/>
<dbReference type="OMA" id="QAKSPMC"/>
<name>A0A7N0T759_KALFE</name>
<protein>
    <submittedName>
        <fullName evidence="3">Uncharacterized protein</fullName>
    </submittedName>
</protein>
<feature type="region of interest" description="Disordered" evidence="1">
    <location>
        <begin position="72"/>
        <end position="95"/>
    </location>
</feature>
<dbReference type="Gramene" id="Kaladp0024s0474.1.v1.1">
    <property type="protein sequence ID" value="Kaladp0024s0474.1.v1.1"/>
    <property type="gene ID" value="Kaladp0024s0474.v1.1"/>
</dbReference>
<keyword evidence="2" id="KW-0812">Transmembrane</keyword>
<accession>A0A7N0T759</accession>
<feature type="transmembrane region" description="Helical" evidence="2">
    <location>
        <begin position="165"/>
        <end position="187"/>
    </location>
</feature>
<keyword evidence="2" id="KW-1133">Transmembrane helix</keyword>
<evidence type="ECO:0000313" key="3">
    <source>
        <dbReference type="EnsemblPlants" id="Kaladp0024s0474.1.v1.1"/>
    </source>
</evidence>
<evidence type="ECO:0000256" key="2">
    <source>
        <dbReference type="SAM" id="Phobius"/>
    </source>
</evidence>
<dbReference type="Proteomes" id="UP000594263">
    <property type="component" value="Unplaced"/>
</dbReference>
<keyword evidence="4" id="KW-1185">Reference proteome</keyword>
<organism evidence="3 4">
    <name type="scientific">Kalanchoe fedtschenkoi</name>
    <name type="common">Lavender scallops</name>
    <name type="synonym">South American air plant</name>
    <dbReference type="NCBI Taxonomy" id="63787"/>
    <lineage>
        <taxon>Eukaryota</taxon>
        <taxon>Viridiplantae</taxon>
        <taxon>Streptophyta</taxon>
        <taxon>Embryophyta</taxon>
        <taxon>Tracheophyta</taxon>
        <taxon>Spermatophyta</taxon>
        <taxon>Magnoliopsida</taxon>
        <taxon>eudicotyledons</taxon>
        <taxon>Gunneridae</taxon>
        <taxon>Pentapetalae</taxon>
        <taxon>Saxifragales</taxon>
        <taxon>Crassulaceae</taxon>
        <taxon>Kalanchoe</taxon>
    </lineage>
</organism>
<dbReference type="PANTHER" id="PTHR34064">
    <property type="entry name" value="OS04G0672300 PROTEIN"/>
    <property type="match status" value="1"/>
</dbReference>
<reference evidence="3" key="1">
    <citation type="submission" date="2021-01" db="UniProtKB">
        <authorList>
            <consortium name="EnsemblPlants"/>
        </authorList>
    </citation>
    <scope>IDENTIFICATION</scope>
</reference>
<evidence type="ECO:0000256" key="1">
    <source>
        <dbReference type="SAM" id="MobiDB-lite"/>
    </source>
</evidence>